<feature type="transmembrane region" description="Helical" evidence="3">
    <location>
        <begin position="32"/>
        <end position="53"/>
    </location>
</feature>
<dbReference type="RefSeq" id="WP_258937524.1">
    <property type="nucleotide sequence ID" value="NZ_JANBBF010000012.1"/>
</dbReference>
<keyword evidence="1" id="KW-0813">Transport</keyword>
<accession>A0ABW6GBL7</accession>
<feature type="compositionally biased region" description="Polar residues" evidence="2">
    <location>
        <begin position="1"/>
        <end position="12"/>
    </location>
</feature>
<feature type="transmembrane region" description="Helical" evidence="3">
    <location>
        <begin position="370"/>
        <end position="392"/>
    </location>
</feature>
<keyword evidence="5" id="KW-1185">Reference proteome</keyword>
<keyword evidence="1 3" id="KW-0472">Membrane</keyword>
<evidence type="ECO:0000256" key="1">
    <source>
        <dbReference type="PIRNR" id="PIRNR005348"/>
    </source>
</evidence>
<dbReference type="EMBL" id="JBHXCV010000025">
    <property type="protein sequence ID" value="MFD6796588.1"/>
    <property type="molecule type" value="Genomic_DNA"/>
</dbReference>
<evidence type="ECO:0000256" key="2">
    <source>
        <dbReference type="SAM" id="MobiDB-lite"/>
    </source>
</evidence>
<feature type="transmembrane region" description="Helical" evidence="3">
    <location>
        <begin position="433"/>
        <end position="452"/>
    </location>
</feature>
<organism evidence="4 5">
    <name type="scientific">Prauserella salsuginis</name>
    <dbReference type="NCBI Taxonomy" id="387889"/>
    <lineage>
        <taxon>Bacteria</taxon>
        <taxon>Bacillati</taxon>
        <taxon>Actinomycetota</taxon>
        <taxon>Actinomycetes</taxon>
        <taxon>Pseudonocardiales</taxon>
        <taxon>Pseudonocardiaceae</taxon>
        <taxon>Prauserella</taxon>
        <taxon>Prauserella salsuginis group</taxon>
    </lineage>
</organism>
<dbReference type="InterPro" id="IPR004679">
    <property type="entry name" value="2-OHcarboxylate_transport"/>
</dbReference>
<comment type="caution">
    <text evidence="4">The sequence shown here is derived from an EMBL/GenBank/DDBJ whole genome shotgun (WGS) entry which is preliminary data.</text>
</comment>
<protein>
    <submittedName>
        <fullName evidence="4">2-hydroxycarboxylate transporter family protein</fullName>
    </submittedName>
</protein>
<keyword evidence="3" id="KW-0812">Transmembrane</keyword>
<evidence type="ECO:0000313" key="5">
    <source>
        <dbReference type="Proteomes" id="UP001598673"/>
    </source>
</evidence>
<feature type="transmembrane region" description="Helical" evidence="3">
    <location>
        <begin position="87"/>
        <end position="106"/>
    </location>
</feature>
<name>A0ABW6GBL7_9PSEU</name>
<feature type="transmembrane region" description="Helical" evidence="3">
    <location>
        <begin position="337"/>
        <end position="358"/>
    </location>
</feature>
<proteinExistence type="inferred from homology"/>
<feature type="region of interest" description="Disordered" evidence="2">
    <location>
        <begin position="1"/>
        <end position="28"/>
    </location>
</feature>
<keyword evidence="1" id="KW-0769">Symport</keyword>
<feature type="transmembrane region" description="Helical" evidence="3">
    <location>
        <begin position="60"/>
        <end position="81"/>
    </location>
</feature>
<dbReference type="PIRSF" id="PIRSF005348">
    <property type="entry name" value="YxkH"/>
    <property type="match status" value="1"/>
</dbReference>
<dbReference type="PANTHER" id="PTHR40033">
    <property type="entry name" value="NA(+)-MALATE SYMPORTER"/>
    <property type="match status" value="1"/>
</dbReference>
<keyword evidence="3" id="KW-1133">Transmembrane helix</keyword>
<dbReference type="PANTHER" id="PTHR40033:SF1">
    <property type="entry name" value="CITRATE-SODIUM SYMPORTER"/>
    <property type="match status" value="1"/>
</dbReference>
<comment type="similarity">
    <text evidence="1">Belongs to the 2-hydroxycarboxylate transporter (2-HCT) (TC 2.A.24) family.</text>
</comment>
<evidence type="ECO:0000313" key="4">
    <source>
        <dbReference type="EMBL" id="MFD6796588.1"/>
    </source>
</evidence>
<feature type="transmembrane region" description="Helical" evidence="3">
    <location>
        <begin position="152"/>
        <end position="174"/>
    </location>
</feature>
<gene>
    <name evidence="4" type="ORF">ACFWGY_24950</name>
</gene>
<feature type="transmembrane region" description="Helical" evidence="3">
    <location>
        <begin position="280"/>
        <end position="302"/>
    </location>
</feature>
<dbReference type="Proteomes" id="UP001598673">
    <property type="component" value="Unassembled WGS sequence"/>
</dbReference>
<feature type="transmembrane region" description="Helical" evidence="3">
    <location>
        <begin position="308"/>
        <end position="325"/>
    </location>
</feature>
<feature type="transmembrane region" description="Helical" evidence="3">
    <location>
        <begin position="118"/>
        <end position="140"/>
    </location>
</feature>
<reference evidence="4 5" key="1">
    <citation type="submission" date="2024-09" db="EMBL/GenBank/DDBJ databases">
        <title>The Natural Products Discovery Center: Release of the First 8490 Sequenced Strains for Exploring Actinobacteria Biosynthetic Diversity.</title>
        <authorList>
            <person name="Kalkreuter E."/>
            <person name="Kautsar S.A."/>
            <person name="Yang D."/>
            <person name="Bader C.D."/>
            <person name="Teijaro C.N."/>
            <person name="Fluegel L."/>
            <person name="Davis C.M."/>
            <person name="Simpson J.R."/>
            <person name="Lauterbach L."/>
            <person name="Steele A.D."/>
            <person name="Gui C."/>
            <person name="Meng S."/>
            <person name="Li G."/>
            <person name="Viehrig K."/>
            <person name="Ye F."/>
            <person name="Su P."/>
            <person name="Kiefer A.F."/>
            <person name="Nichols A."/>
            <person name="Cepeda A.J."/>
            <person name="Yan W."/>
            <person name="Fan B."/>
            <person name="Jiang Y."/>
            <person name="Adhikari A."/>
            <person name="Zheng C.-J."/>
            <person name="Schuster L."/>
            <person name="Cowan T.M."/>
            <person name="Smanski M.J."/>
            <person name="Chevrette M.G."/>
            <person name="De Carvalho L.P.S."/>
            <person name="Shen B."/>
        </authorList>
    </citation>
    <scope>NUCLEOTIDE SEQUENCE [LARGE SCALE GENOMIC DNA]</scope>
    <source>
        <strain evidence="4 5">NPDC060353</strain>
    </source>
</reference>
<feature type="transmembrane region" description="Helical" evidence="3">
    <location>
        <begin position="219"/>
        <end position="238"/>
    </location>
</feature>
<sequence length="453" mass="46642">MVTQNSRSTHASPATEPDTSTDKPDKPDHSTIAGLPVAVFAAGFVLVVVAALTDTLPPPMVTGFAVAMTLGGLLMWLGNLVPVLRDFGLSVMLCILVPAALAHGGLVPTSVVDTIATFTGDFGFIDFFVIAIVAGSILGMPRKLLLQAGPRLVVPLLGCITLTLFIVGGLGAITGFGFREGLFYVAAPTMAGGLGIGAVPMSDLYAGEFGGDPSGYMGMLMSAVVLANTVCILIAGIFNGVGKRKRLFVGFNGNGQLLRVRGNASELALPKSPARADFTAIGQGVLIACLLLVAGVLLNGLVPDVDELAWSILLAAVVKIFGLLPKRIEDAAASWNGLATSIWLPMLLVCVSLSYISIDDVLAALADPLFLALTVGSVVCSALLAGLLGWLAKLNFVEASITPGLAMADSGGSGDVAMLSAAERIHLMPFAQFATRIGGMVTLLLVTLLVPVF</sequence>
<dbReference type="Pfam" id="PF03390">
    <property type="entry name" value="2HCT"/>
    <property type="match status" value="1"/>
</dbReference>
<evidence type="ECO:0000256" key="3">
    <source>
        <dbReference type="SAM" id="Phobius"/>
    </source>
</evidence>